<organism evidence="6 7">
    <name type="scientific">Candidatus Korarchaeum cryptofilum</name>
    <dbReference type="NCBI Taxonomy" id="498846"/>
    <lineage>
        <taxon>Archaea</taxon>
        <taxon>Thermoproteota</taxon>
        <taxon>Candidatus Korarchaeia</taxon>
        <taxon>Candidatus Korarchaeales</taxon>
        <taxon>Candidatus Korarchaeaceae</taxon>
        <taxon>Candidatus Korarchaeum</taxon>
    </lineage>
</organism>
<dbReference type="InterPro" id="IPR037171">
    <property type="entry name" value="NagB/RpiA_transferase-like"/>
</dbReference>
<sequence>MIDLPRTVDFDGERVILVDQRKLPQELSFVECYDIECVASAIRDMVVRGAPAIGATAAFGLALHSKRIGAEGRDGLLKELRRAADILRSTRPTAYNMFWAIDRVMRAAESSKDAEEMRRRVEEEARSIAEEDVRANIAIGEHGKRLIKEGYRVMTICNAGSLATVWFGTATAPLYTAKMQGIDFEVYVLETRPVLQGARITSFELKRAGIPVKLIVDGAAGYVISEIGIDLIITGADRILSDGTVFNKIGTYTLSVLAKEHGVPFYVAAPTSTFDPLSRREDVRIEMREADEVAVINGKRIAPDGIAILNPAFDRTPPENITGIITERGIIGKPFEEKIKLIGIRGASP</sequence>
<dbReference type="NCBIfam" id="TIGR00524">
    <property type="entry name" value="eIF-2B_rel"/>
    <property type="match status" value="1"/>
</dbReference>
<dbReference type="PANTHER" id="PTHR43475">
    <property type="entry name" value="METHYLTHIORIBOSE-1-PHOSPHATE ISOMERASE"/>
    <property type="match status" value="1"/>
</dbReference>
<comment type="catalytic activity">
    <reaction evidence="4">
        <text>5-(methylsulfanyl)-alpha-D-ribose 1-phosphate = 5-(methylsulfanyl)-D-ribulose 1-phosphate</text>
        <dbReference type="Rhea" id="RHEA:19989"/>
        <dbReference type="ChEBI" id="CHEBI:58533"/>
        <dbReference type="ChEBI" id="CHEBI:58548"/>
        <dbReference type="EC" id="5.3.1.23"/>
    </reaction>
</comment>
<dbReference type="PANTHER" id="PTHR43475:SF1">
    <property type="entry name" value="METHYLTHIORIBOSE-1-PHOSPHATE ISOMERASE"/>
    <property type="match status" value="1"/>
</dbReference>
<dbReference type="InterPro" id="IPR000649">
    <property type="entry name" value="IF-2B-related"/>
</dbReference>
<proteinExistence type="inferred from homology"/>
<comment type="similarity">
    <text evidence="4">Belongs to the EIF-2B alpha/beta/delta subunits family. MtnA subfamily.</text>
</comment>
<keyword evidence="5" id="KW-0175">Coiled coil</keyword>
<feature type="binding site" evidence="4">
    <location>
        <begin position="247"/>
        <end position="248"/>
    </location>
    <ligand>
        <name>substrate</name>
    </ligand>
</feature>
<dbReference type="NCBIfam" id="TIGR00512">
    <property type="entry name" value="salvage_mtnA"/>
    <property type="match status" value="1"/>
</dbReference>
<evidence type="ECO:0000256" key="3">
    <source>
        <dbReference type="ARBA" id="ARBA00023235"/>
    </source>
</evidence>
<keyword evidence="3 4" id="KW-0413">Isomerase</keyword>
<gene>
    <name evidence="6" type="primary">mtnA</name>
    <name evidence="6" type="ORF">D9Q81_01485</name>
</gene>
<reference evidence="6 7" key="1">
    <citation type="submission" date="2018-10" db="EMBL/GenBank/DDBJ databases">
        <title>Co-occurring genomic capacity for anaerobic methane metabolism and dissimilatory sulfite reduction discovered in the Korarchaeota.</title>
        <authorList>
            <person name="Mckay L.J."/>
            <person name="Dlakic M."/>
            <person name="Fields M.W."/>
            <person name="Delmont T.O."/>
            <person name="Eren A.M."/>
            <person name="Jay Z.J."/>
            <person name="Klingelsmith K.B."/>
            <person name="Rusch D.B."/>
            <person name="Inskeep W.P."/>
        </authorList>
    </citation>
    <scope>NUCLEOTIDE SEQUENCE [LARGE SCALE GENOMIC DNA]</scope>
    <source>
        <strain evidence="6 7">WS</strain>
    </source>
</reference>
<dbReference type="InterPro" id="IPR042529">
    <property type="entry name" value="IF_2B-like_C"/>
</dbReference>
<dbReference type="InterPro" id="IPR011559">
    <property type="entry name" value="Initiation_fac_2B_a/b/d"/>
</dbReference>
<feature type="binding site" evidence="4">
    <location>
        <begin position="48"/>
        <end position="50"/>
    </location>
    <ligand>
        <name>substrate</name>
    </ligand>
</feature>
<feature type="binding site" evidence="4">
    <location>
        <position position="196"/>
    </location>
    <ligand>
        <name>substrate</name>
    </ligand>
</feature>
<name>A0A3R9Q9W9_9CREN</name>
<dbReference type="RefSeq" id="WP_125740734.1">
    <property type="nucleotide sequence ID" value="NZ_RCOR01000014.1"/>
</dbReference>
<evidence type="ECO:0000256" key="1">
    <source>
        <dbReference type="ARBA" id="ARBA00022605"/>
    </source>
</evidence>
<dbReference type="SUPFAM" id="SSF100950">
    <property type="entry name" value="NagB/RpiA/CoA transferase-like"/>
    <property type="match status" value="1"/>
</dbReference>
<dbReference type="InterPro" id="IPR027363">
    <property type="entry name" value="M1Pi_N"/>
</dbReference>
<dbReference type="InterPro" id="IPR005251">
    <property type="entry name" value="IF-M1Pi"/>
</dbReference>
<comment type="function">
    <text evidence="4">Catalyzes the interconversion of methylthioribose-1-phosphate (MTR-1-P) into methylthioribulose-1-phosphate (MTRu-1-P).</text>
</comment>
<feature type="coiled-coil region" evidence="5">
    <location>
        <begin position="104"/>
        <end position="131"/>
    </location>
</feature>
<comment type="caution">
    <text evidence="6">The sequence shown here is derived from an EMBL/GenBank/DDBJ whole genome shotgun (WGS) entry which is preliminary data.</text>
</comment>
<dbReference type="AlphaFoldDB" id="A0A3R9Q9W9"/>
<evidence type="ECO:0000313" key="7">
    <source>
        <dbReference type="Proteomes" id="UP000278149"/>
    </source>
</evidence>
<feature type="active site" description="Proton donor" evidence="4">
    <location>
        <position position="237"/>
    </location>
</feature>
<dbReference type="EMBL" id="RCOR01000014">
    <property type="protein sequence ID" value="RSN70016.1"/>
    <property type="molecule type" value="Genomic_DNA"/>
</dbReference>
<dbReference type="NCBIfam" id="NF004326">
    <property type="entry name" value="PRK05720.1"/>
    <property type="match status" value="1"/>
</dbReference>
<evidence type="ECO:0000256" key="4">
    <source>
        <dbReference type="HAMAP-Rule" id="MF_01678"/>
    </source>
</evidence>
<evidence type="ECO:0000313" key="6">
    <source>
        <dbReference type="EMBL" id="RSN70016.1"/>
    </source>
</evidence>
<dbReference type="Pfam" id="PF01008">
    <property type="entry name" value="IF-2B"/>
    <property type="match status" value="1"/>
</dbReference>
<feature type="binding site" evidence="4">
    <location>
        <position position="91"/>
    </location>
    <ligand>
        <name>substrate</name>
    </ligand>
</feature>
<protein>
    <recommendedName>
        <fullName evidence="4">Putative methylthioribose-1-phosphate isomerase</fullName>
        <shortName evidence="4">M1Pi</shortName>
        <shortName evidence="4">MTR-1-P isomerase</shortName>
        <ecNumber evidence="4">5.3.1.23</ecNumber>
    </recommendedName>
    <alternativeName>
        <fullName evidence="4">MTNA-like protein</fullName>
        <shortName evidence="4">aMTNA</shortName>
    </alternativeName>
    <alternativeName>
        <fullName evidence="4">S-methyl-5-thioribose-1-phosphate isomerase</fullName>
    </alternativeName>
</protein>
<feature type="site" description="Transition state stabilizer" evidence="4">
    <location>
        <position position="157"/>
    </location>
</feature>
<keyword evidence="1 4" id="KW-0028">Amino-acid biosynthesis</keyword>
<dbReference type="EC" id="5.3.1.23" evidence="4"/>
<evidence type="ECO:0000256" key="5">
    <source>
        <dbReference type="SAM" id="Coils"/>
    </source>
</evidence>
<dbReference type="GO" id="GO:0046523">
    <property type="term" value="F:S-methyl-5-thioribose-1-phosphate isomerase activity"/>
    <property type="evidence" value="ECO:0007669"/>
    <property type="project" value="UniProtKB-UniRule"/>
</dbReference>
<dbReference type="Proteomes" id="UP000278149">
    <property type="component" value="Unassembled WGS sequence"/>
</dbReference>
<accession>A0A3R9Q9W9</accession>
<evidence type="ECO:0000256" key="2">
    <source>
        <dbReference type="ARBA" id="ARBA00023167"/>
    </source>
</evidence>
<dbReference type="HAMAP" id="MF_01678">
    <property type="entry name" value="Salvage_MtnA"/>
    <property type="match status" value="1"/>
</dbReference>
<dbReference type="Gene3D" id="1.20.120.420">
    <property type="entry name" value="translation initiation factor eif-2b, domain 1"/>
    <property type="match status" value="1"/>
</dbReference>
<keyword evidence="2 4" id="KW-0486">Methionine biosynthesis</keyword>
<dbReference type="GO" id="GO:0019509">
    <property type="term" value="P:L-methionine salvage from methylthioadenosine"/>
    <property type="evidence" value="ECO:0007669"/>
    <property type="project" value="UniProtKB-UniRule"/>
</dbReference>
<dbReference type="FunFam" id="1.20.120.420:FF:000012">
    <property type="entry name" value="Putative methylthioribose-1-phosphate isomerase"/>
    <property type="match status" value="1"/>
</dbReference>
<dbReference type="FunFam" id="3.40.50.10470:FF:000006">
    <property type="entry name" value="Methylthioribose-1-phosphate isomerase"/>
    <property type="match status" value="1"/>
</dbReference>
<dbReference type="Gene3D" id="3.40.50.10470">
    <property type="entry name" value="Translation initiation factor eif-2b, domain 2"/>
    <property type="match status" value="1"/>
</dbReference>